<keyword evidence="3" id="KW-1185">Reference proteome</keyword>
<name>A0A384ZYL8_9CAUD</name>
<proteinExistence type="predicted"/>
<feature type="compositionally biased region" description="Basic and acidic residues" evidence="1">
    <location>
        <begin position="164"/>
        <end position="173"/>
    </location>
</feature>
<dbReference type="Proteomes" id="UP000262440">
    <property type="component" value="Segment"/>
</dbReference>
<evidence type="ECO:0000256" key="1">
    <source>
        <dbReference type="SAM" id="MobiDB-lite"/>
    </source>
</evidence>
<gene>
    <name evidence="2" type="ORF">AD1_319</name>
</gene>
<feature type="region of interest" description="Disordered" evidence="1">
    <location>
        <begin position="152"/>
        <end position="181"/>
    </location>
</feature>
<accession>A0A384ZYL8</accession>
<sequence>MAKVTKGTSLAPTLASRIAKKSGSISTSKVKPAELPHDILIETVQAVELIGFITDRTDNSVTIRHKKGHGSSAQIISTFGPNQILSILGDAGQHGSVTALVNAPVREYKGFTVKYVGAMIHATSVETGEVIHINTALPGFNVRPTVNENAAAKKYGTAAPTKAKKGDKSDKPAKLVKKVKK</sequence>
<dbReference type="EMBL" id="MH460463">
    <property type="protein sequence ID" value="AXG67363.1"/>
    <property type="molecule type" value="Genomic_DNA"/>
</dbReference>
<protein>
    <submittedName>
        <fullName evidence="2">Uncharacterized protein</fullName>
    </submittedName>
</protein>
<organism evidence="2 3">
    <name type="scientific">Dickeya phage vB_DsoM_AD1</name>
    <dbReference type="NCBI Taxonomy" id="2283029"/>
    <lineage>
        <taxon>Viruses</taxon>
        <taxon>Duplodnaviria</taxon>
        <taxon>Heunggongvirae</taxon>
        <taxon>Uroviricota</taxon>
        <taxon>Caudoviricetes</taxon>
        <taxon>Alexandravirus</taxon>
        <taxon>Alexandravirus AD1</taxon>
    </lineage>
</organism>
<reference evidence="2 3" key="1">
    <citation type="journal article" date="2018" name="Front. Microbiol.">
        <title>Jumbo Bacteriophages Are Represented Within an Increasing Diversity of Environmental Viruses Infecting the Emerging Phytopathogen, Dickeya solani.</title>
        <authorList>
            <person name="Day A.W."/>
            <person name="Ahn J."/>
            <person name="Salmond G.P.C."/>
        </authorList>
    </citation>
    <scope>NUCLEOTIDE SEQUENCE [LARGE SCALE GENOMIC DNA]</scope>
</reference>
<evidence type="ECO:0000313" key="3">
    <source>
        <dbReference type="Proteomes" id="UP000262440"/>
    </source>
</evidence>
<evidence type="ECO:0000313" key="2">
    <source>
        <dbReference type="EMBL" id="AXG67363.1"/>
    </source>
</evidence>